<dbReference type="GeneID" id="54588564"/>
<feature type="region of interest" description="Disordered" evidence="1">
    <location>
        <begin position="28"/>
        <end position="47"/>
    </location>
</feature>
<dbReference type="OrthoDB" id="5275938at2759"/>
<organism evidence="2 3">
    <name type="scientific">Trematosphaeria pertusa</name>
    <dbReference type="NCBI Taxonomy" id="390896"/>
    <lineage>
        <taxon>Eukaryota</taxon>
        <taxon>Fungi</taxon>
        <taxon>Dikarya</taxon>
        <taxon>Ascomycota</taxon>
        <taxon>Pezizomycotina</taxon>
        <taxon>Dothideomycetes</taxon>
        <taxon>Pleosporomycetidae</taxon>
        <taxon>Pleosporales</taxon>
        <taxon>Massarineae</taxon>
        <taxon>Trematosphaeriaceae</taxon>
        <taxon>Trematosphaeria</taxon>
    </lineage>
</organism>
<sequence length="512" mass="57581">MSTTPPTRPVEASQGERGLHIALLNTVDEATHSHDSRTDSGNRDTRNGAAEVSVAGLSLSDSTGVLTPKEQNEVIDPHGDLLFTFTSGIDEHTWQVNSACIRLASSVWAQQLHALSPAKNKELQELHIVSPDVSSRVIGWALHAAHCRHSELPLCIAFSQLVQVADACERYALYEVLQPYFKKWADRWLPHLGKPGYELWLLVAYNLGYVDIFEHLTLEMALQIYVSDGEYFIGGFKLRGSKLEGRVLDNLLRVRNEYLECCVSLFNQFIDSYLRDQLACDSPTHASECTALALRSLLKELNALDIWPKRTQAEEICRSVNDLRSTLVQKLQYGYRGHNAFHECTGPWILEDLYLPCTYEGIAVIKGNSELYSQLHKRHADDEEEPLVWGYGACARLGFVERDFLAYEDAEDDLGQDVDGDYEWEDESSEPGEEYLVHREFIADDEPVYECSSDLETSETPRDTPQPFSFQTSPLRHQGSPLRRCSIGSGFDRAHCSTTSSLVGGTESEQKN</sequence>
<reference evidence="2" key="1">
    <citation type="journal article" date="2020" name="Stud. Mycol.">
        <title>101 Dothideomycetes genomes: a test case for predicting lifestyles and emergence of pathogens.</title>
        <authorList>
            <person name="Haridas S."/>
            <person name="Albert R."/>
            <person name="Binder M."/>
            <person name="Bloem J."/>
            <person name="Labutti K."/>
            <person name="Salamov A."/>
            <person name="Andreopoulos B."/>
            <person name="Baker S."/>
            <person name="Barry K."/>
            <person name="Bills G."/>
            <person name="Bluhm B."/>
            <person name="Cannon C."/>
            <person name="Castanera R."/>
            <person name="Culley D."/>
            <person name="Daum C."/>
            <person name="Ezra D."/>
            <person name="Gonzalez J."/>
            <person name="Henrissat B."/>
            <person name="Kuo A."/>
            <person name="Liang C."/>
            <person name="Lipzen A."/>
            <person name="Lutzoni F."/>
            <person name="Magnuson J."/>
            <person name="Mondo S."/>
            <person name="Nolan M."/>
            <person name="Ohm R."/>
            <person name="Pangilinan J."/>
            <person name="Park H.-J."/>
            <person name="Ramirez L."/>
            <person name="Alfaro M."/>
            <person name="Sun H."/>
            <person name="Tritt A."/>
            <person name="Yoshinaga Y."/>
            <person name="Zwiers L.-H."/>
            <person name="Turgeon B."/>
            <person name="Goodwin S."/>
            <person name="Spatafora J."/>
            <person name="Crous P."/>
            <person name="Grigoriev I."/>
        </authorList>
    </citation>
    <scope>NUCLEOTIDE SEQUENCE</scope>
    <source>
        <strain evidence="2">CBS 122368</strain>
    </source>
</reference>
<protein>
    <submittedName>
        <fullName evidence="2">Uncharacterized protein</fullName>
    </submittedName>
</protein>
<evidence type="ECO:0000256" key="1">
    <source>
        <dbReference type="SAM" id="MobiDB-lite"/>
    </source>
</evidence>
<feature type="compositionally biased region" description="Polar residues" evidence="1">
    <location>
        <begin position="466"/>
        <end position="475"/>
    </location>
</feature>
<gene>
    <name evidence="2" type="ORF">BU26DRAFT_601072</name>
</gene>
<feature type="compositionally biased region" description="Basic and acidic residues" evidence="1">
    <location>
        <begin position="29"/>
        <end position="46"/>
    </location>
</feature>
<proteinExistence type="predicted"/>
<keyword evidence="3" id="KW-1185">Reference proteome</keyword>
<dbReference type="AlphaFoldDB" id="A0A6A6IQK4"/>
<accession>A0A6A6IQK4</accession>
<dbReference type="Proteomes" id="UP000800094">
    <property type="component" value="Unassembled WGS sequence"/>
</dbReference>
<dbReference type="RefSeq" id="XP_033687838.1">
    <property type="nucleotide sequence ID" value="XM_033835234.1"/>
</dbReference>
<dbReference type="EMBL" id="ML987191">
    <property type="protein sequence ID" value="KAF2252834.1"/>
    <property type="molecule type" value="Genomic_DNA"/>
</dbReference>
<evidence type="ECO:0000313" key="2">
    <source>
        <dbReference type="EMBL" id="KAF2252834.1"/>
    </source>
</evidence>
<feature type="region of interest" description="Disordered" evidence="1">
    <location>
        <begin position="452"/>
        <end position="481"/>
    </location>
</feature>
<name>A0A6A6IQK4_9PLEO</name>
<evidence type="ECO:0000313" key="3">
    <source>
        <dbReference type="Proteomes" id="UP000800094"/>
    </source>
</evidence>